<protein>
    <recommendedName>
        <fullName evidence="2">Bacterial toxin 44 domain-containing protein</fullName>
    </recommendedName>
</protein>
<evidence type="ECO:0000259" key="2">
    <source>
        <dbReference type="Pfam" id="PF15607"/>
    </source>
</evidence>
<evidence type="ECO:0000313" key="3">
    <source>
        <dbReference type="EMBL" id="RKD34986.1"/>
    </source>
</evidence>
<evidence type="ECO:0000313" key="4">
    <source>
        <dbReference type="Proteomes" id="UP000284277"/>
    </source>
</evidence>
<dbReference type="RefSeq" id="WP_120194922.1">
    <property type="nucleotide sequence ID" value="NZ_MCIA01000001.1"/>
</dbReference>
<dbReference type="AlphaFoldDB" id="A0A419TBW2"/>
<accession>A0A419TBW2</accession>
<dbReference type="Pfam" id="PF15607">
    <property type="entry name" value="Ntox44"/>
    <property type="match status" value="1"/>
</dbReference>
<dbReference type="EMBL" id="MCIA01000001">
    <property type="protein sequence ID" value="RKD34986.1"/>
    <property type="molecule type" value="Genomic_DNA"/>
</dbReference>
<evidence type="ECO:0000256" key="1">
    <source>
        <dbReference type="SAM" id="SignalP"/>
    </source>
</evidence>
<organism evidence="3 4">
    <name type="scientific">Lacrimispora algidixylanolytica</name>
    <dbReference type="NCBI Taxonomy" id="94868"/>
    <lineage>
        <taxon>Bacteria</taxon>
        <taxon>Bacillati</taxon>
        <taxon>Bacillota</taxon>
        <taxon>Clostridia</taxon>
        <taxon>Lachnospirales</taxon>
        <taxon>Lachnospiraceae</taxon>
        <taxon>Lacrimispora</taxon>
    </lineage>
</organism>
<dbReference type="OrthoDB" id="2161905at2"/>
<feature type="domain" description="Bacterial toxin 44" evidence="2">
    <location>
        <begin position="170"/>
        <end position="263"/>
    </location>
</feature>
<comment type="caution">
    <text evidence="3">The sequence shown here is derived from an EMBL/GenBank/DDBJ whole genome shotgun (WGS) entry which is preliminary data.</text>
</comment>
<name>A0A419TBW2_9FIRM</name>
<reference evidence="3 4" key="1">
    <citation type="submission" date="2016-08" db="EMBL/GenBank/DDBJ databases">
        <title>A new outlook on sporulation: Clostridium algidixylanolyticum.</title>
        <authorList>
            <person name="Poppleton D.I."/>
            <person name="Gribaldo S."/>
        </authorList>
    </citation>
    <scope>NUCLEOTIDE SEQUENCE [LARGE SCALE GENOMIC DNA]</scope>
    <source>
        <strain evidence="3 4">SPL73</strain>
    </source>
</reference>
<gene>
    <name evidence="3" type="ORF">BET01_01130</name>
</gene>
<dbReference type="Proteomes" id="UP000284277">
    <property type="component" value="Unassembled WGS sequence"/>
</dbReference>
<feature type="signal peptide" evidence="1">
    <location>
        <begin position="1"/>
        <end position="23"/>
    </location>
</feature>
<keyword evidence="4" id="KW-1185">Reference proteome</keyword>
<feature type="chain" id="PRO_5019290171" description="Bacterial toxin 44 domain-containing protein" evidence="1">
    <location>
        <begin position="24"/>
        <end position="266"/>
    </location>
</feature>
<sequence length="266" mass="30273">MKKLLSFVFLFIMSLTLTSTAFAADDINNKDVDSIYKKVYTECKKQQVKDITDDYGAYSYLLNNLSYVKVSDNKVELSSEIFKNKEANEADVLNLFVRNLNALIDENAISVNRSLMISTKEVQKKGSIIRLDSQTIDLMPEARTHANQLKKVYDNAVFGTAHIVAGKYFADRVKSGGIWDYKRYLGLNTRYYETELRATMTGETIGNFHYGYVGSVCFGETTLKSAAGFIQILSGTTDIKYFNSYFDDPRDQKDIQWGINRYSAEH</sequence>
<proteinExistence type="predicted"/>
<keyword evidence="1" id="KW-0732">Signal</keyword>
<dbReference type="InterPro" id="IPR028946">
    <property type="entry name" value="Ntox44"/>
</dbReference>